<dbReference type="GO" id="GO:0005507">
    <property type="term" value="F:copper ion binding"/>
    <property type="evidence" value="ECO:0007669"/>
    <property type="project" value="InterPro"/>
</dbReference>
<dbReference type="GO" id="GO:0005524">
    <property type="term" value="F:ATP binding"/>
    <property type="evidence" value="ECO:0007669"/>
    <property type="project" value="UniProtKB-UniRule"/>
</dbReference>
<dbReference type="KEGG" id="lfi:LFML04_0368"/>
<dbReference type="SUPFAM" id="SSF55008">
    <property type="entry name" value="HMA, heavy metal-associated domain"/>
    <property type="match status" value="2"/>
</dbReference>
<dbReference type="SUPFAM" id="SSF56784">
    <property type="entry name" value="HAD-like"/>
    <property type="match status" value="1"/>
</dbReference>
<dbReference type="InterPro" id="IPR036412">
    <property type="entry name" value="HAD-like_sf"/>
</dbReference>
<dbReference type="PROSITE" id="PS01047">
    <property type="entry name" value="HMA_1"/>
    <property type="match status" value="2"/>
</dbReference>
<sequence>MIPVLKKGETMSVTHRYTISGMTCQNCVRHVTRALSSLPGVTAVDVNLEKGSATVESSAPIPFDKVQAAVSEAGYEASDGSDPAMRRPAGTPAAPANSDEPALAPDRTSPTGPLRRTSFRVEGMHCATCVFTIEKTLRKDPGVTRANVNLATESCDLTFDPEKTTLDRIFSAVREAGYTPLLPDAEAVQIEYRKERNGLLLTAVLAGILLLLHHRTDREWILLLSVLLQGIGGWTFYRGALAALKQKTANMDTLVALGTTAALLTTLFHAFGLTPDDMVMTQALLLFFIRSGKFLEAWVKARARSLLTQTVSVLPEKAILVLPDKSTRPIPLSELTDGSTVLVPRGERIPADGILLDPEAWVDLSLVTGESLPVRKTAGEDLIGGATNAGSPFRLQVTGTGKDTVVFRILSMVQEAQTGRPPVQRLADRISAIFVPSVIALALLSFLIFRLTTGNFHLALMALIGVLVVACPCALGLATPTAILVGTARALRMGIVFRKGEAIETLSRIDLLALDKTGTLTEGTFSDIRWTPSPSFLMSPENTLREEVLAAVQQSSHPVSQAIGISLSTQGVSPQGHPSVQETPGKGLIARWTGKEGATLHIGNLSFLRDSGIDAPESFTDLSLSGVLVGVARNGVLAGTFSLSDTLRPEAEHVLRYFSSQGVEVHLLTGDGEQEARRIARLAGISPDRVHAALSPEEKRNRIRQWEDGGRTVAMAGDGINDAGALAQASVGIAVANATALTRENGDILLLGNHLLRLEDAHRAATRTMAKIRQNLGWAFLYNLLGIPLAGGALYPFFHVFVPPYYSGLAMSLSSVTVVANALSLTFSIRETPVPPASSDKTLPEEQPSPGSA</sequence>
<evidence type="ECO:0000313" key="21">
    <source>
        <dbReference type="Proteomes" id="UP000006177"/>
    </source>
</evidence>
<keyword evidence="4 17" id="KW-1003">Cell membrane</keyword>
<evidence type="ECO:0000256" key="1">
    <source>
        <dbReference type="ARBA" id="ARBA00004651"/>
    </source>
</evidence>
<evidence type="ECO:0000256" key="12">
    <source>
        <dbReference type="ARBA" id="ARBA00022967"/>
    </source>
</evidence>
<dbReference type="CDD" id="cd00371">
    <property type="entry name" value="HMA"/>
    <property type="match status" value="2"/>
</dbReference>
<dbReference type="InterPro" id="IPR018303">
    <property type="entry name" value="ATPase_P-typ_P_site"/>
</dbReference>
<dbReference type="NCBIfam" id="TIGR01525">
    <property type="entry name" value="ATPase-IB_hvy"/>
    <property type="match status" value="1"/>
</dbReference>
<evidence type="ECO:0000256" key="3">
    <source>
        <dbReference type="ARBA" id="ARBA00022448"/>
    </source>
</evidence>
<organism evidence="20 21">
    <name type="scientific">Leptospirillum ferriphilum (strain ML-04)</name>
    <dbReference type="NCBI Taxonomy" id="1048260"/>
    <lineage>
        <taxon>Bacteria</taxon>
        <taxon>Pseudomonadati</taxon>
        <taxon>Nitrospirota</taxon>
        <taxon>Nitrospiria</taxon>
        <taxon>Nitrospirales</taxon>
        <taxon>Nitrospiraceae</taxon>
        <taxon>Leptospirillum</taxon>
    </lineage>
</organism>
<reference evidence="20 21" key="1">
    <citation type="journal article" date="2011" name="J. Microbiol.">
        <title>Complete genome of Leptospirillum ferriphilum ML-04 provides insight into its physiology and environmental adaptation.</title>
        <authorList>
            <person name="Mi S."/>
            <person name="Song J."/>
            <person name="Lin J."/>
            <person name="Che Y."/>
            <person name="Zheng H."/>
            <person name="Lin J."/>
        </authorList>
    </citation>
    <scope>NUCLEOTIDE SEQUENCE [LARGE SCALE GENOMIC DNA]</scope>
    <source>
        <strain evidence="20 21">ML-04</strain>
    </source>
</reference>
<keyword evidence="6 17" id="KW-0812">Transmembrane</keyword>
<dbReference type="InterPro" id="IPR017969">
    <property type="entry name" value="Heavy-metal-associated_CS"/>
</dbReference>
<dbReference type="GO" id="GO:0016887">
    <property type="term" value="F:ATP hydrolysis activity"/>
    <property type="evidence" value="ECO:0007669"/>
    <property type="project" value="InterPro"/>
</dbReference>
<dbReference type="STRING" id="1048260.LFML04_0368"/>
<comment type="similarity">
    <text evidence="2 17">Belongs to the cation transport ATPase (P-type) (TC 3.A.3) family. Type IB subfamily.</text>
</comment>
<dbReference type="InterPro" id="IPR006122">
    <property type="entry name" value="HMA_Cu_ion-bd"/>
</dbReference>
<evidence type="ECO:0000256" key="8">
    <source>
        <dbReference type="ARBA" id="ARBA00022737"/>
    </source>
</evidence>
<dbReference type="HOGENOM" id="CLU_001771_0_3_0"/>
<dbReference type="InterPro" id="IPR006121">
    <property type="entry name" value="HMA_dom"/>
</dbReference>
<evidence type="ECO:0000256" key="17">
    <source>
        <dbReference type="RuleBase" id="RU362081"/>
    </source>
</evidence>
<accession>J9Z7V2</accession>
<dbReference type="GO" id="GO:0043682">
    <property type="term" value="F:P-type divalent copper transporter activity"/>
    <property type="evidence" value="ECO:0007669"/>
    <property type="project" value="TreeGrafter"/>
</dbReference>
<feature type="transmembrane region" description="Helical" evidence="17">
    <location>
        <begin position="220"/>
        <end position="241"/>
    </location>
</feature>
<dbReference type="GO" id="GO:0005886">
    <property type="term" value="C:plasma membrane"/>
    <property type="evidence" value="ECO:0007669"/>
    <property type="project" value="UniProtKB-SubCell"/>
</dbReference>
<feature type="domain" description="HMA" evidence="19">
    <location>
        <begin position="13"/>
        <end position="78"/>
    </location>
</feature>
<dbReference type="Gene3D" id="3.30.70.100">
    <property type="match status" value="2"/>
</dbReference>
<feature type="region of interest" description="Disordered" evidence="18">
    <location>
        <begin position="72"/>
        <end position="117"/>
    </location>
</feature>
<feature type="transmembrane region" description="Helical" evidence="17">
    <location>
        <begin position="198"/>
        <end position="214"/>
    </location>
</feature>
<dbReference type="AlphaFoldDB" id="J9Z7V2"/>
<dbReference type="InterPro" id="IPR059000">
    <property type="entry name" value="ATPase_P-type_domA"/>
</dbReference>
<dbReference type="PATRIC" id="fig|1048260.3.peg.393"/>
<keyword evidence="8" id="KW-0677">Repeat</keyword>
<dbReference type="PANTHER" id="PTHR43520:SF5">
    <property type="entry name" value="CATION-TRANSPORTING P-TYPE ATPASE-RELATED"/>
    <property type="match status" value="1"/>
</dbReference>
<keyword evidence="3" id="KW-0813">Transport</keyword>
<dbReference type="Gene3D" id="3.40.1110.10">
    <property type="entry name" value="Calcium-transporting ATPase, cytoplasmic domain N"/>
    <property type="match status" value="1"/>
</dbReference>
<proteinExistence type="inferred from homology"/>
<dbReference type="GO" id="GO:0055070">
    <property type="term" value="P:copper ion homeostasis"/>
    <property type="evidence" value="ECO:0007669"/>
    <property type="project" value="TreeGrafter"/>
</dbReference>
<evidence type="ECO:0000256" key="6">
    <source>
        <dbReference type="ARBA" id="ARBA00022692"/>
    </source>
</evidence>
<evidence type="ECO:0000256" key="13">
    <source>
        <dbReference type="ARBA" id="ARBA00022989"/>
    </source>
</evidence>
<gene>
    <name evidence="20" type="ordered locus">LFML04_0368</name>
</gene>
<dbReference type="InterPro" id="IPR023299">
    <property type="entry name" value="ATPase_P-typ_cyto_dom_N"/>
</dbReference>
<keyword evidence="15" id="KW-0406">Ion transport</keyword>
<feature type="transmembrane region" description="Helical" evidence="17">
    <location>
        <begin position="253"/>
        <end position="273"/>
    </location>
</feature>
<evidence type="ECO:0000256" key="15">
    <source>
        <dbReference type="ARBA" id="ARBA00023065"/>
    </source>
</evidence>
<feature type="transmembrane region" description="Helical" evidence="17">
    <location>
        <begin position="458"/>
        <end position="485"/>
    </location>
</feature>
<keyword evidence="14" id="KW-0186">Copper</keyword>
<dbReference type="PRINTS" id="PR00119">
    <property type="entry name" value="CATATPASE"/>
</dbReference>
<dbReference type="InterPro" id="IPR023298">
    <property type="entry name" value="ATPase_P-typ_TM_dom_sf"/>
</dbReference>
<evidence type="ECO:0000256" key="10">
    <source>
        <dbReference type="ARBA" id="ARBA00022840"/>
    </source>
</evidence>
<keyword evidence="16 17" id="KW-0472">Membrane</keyword>
<evidence type="ECO:0000256" key="5">
    <source>
        <dbReference type="ARBA" id="ARBA00022553"/>
    </source>
</evidence>
<feature type="transmembrane region" description="Helical" evidence="17">
    <location>
        <begin position="776"/>
        <end position="798"/>
    </location>
</feature>
<keyword evidence="10 17" id="KW-0067">ATP-binding</keyword>
<dbReference type="PRINTS" id="PR00943">
    <property type="entry name" value="CUATPASE"/>
</dbReference>
<evidence type="ECO:0000256" key="7">
    <source>
        <dbReference type="ARBA" id="ARBA00022723"/>
    </source>
</evidence>
<dbReference type="FunFam" id="3.30.70.100:FF:000001">
    <property type="entry name" value="ATPase copper transporting beta"/>
    <property type="match status" value="1"/>
</dbReference>
<dbReference type="Pfam" id="PF00403">
    <property type="entry name" value="HMA"/>
    <property type="match status" value="2"/>
</dbReference>
<keyword evidence="12" id="KW-1278">Translocase</keyword>
<keyword evidence="9 17" id="KW-0547">Nucleotide-binding</keyword>
<dbReference type="SUPFAM" id="SSF81665">
    <property type="entry name" value="Calcium ATPase, transmembrane domain M"/>
    <property type="match status" value="1"/>
</dbReference>
<dbReference type="PANTHER" id="PTHR43520">
    <property type="entry name" value="ATP7, ISOFORM B"/>
    <property type="match status" value="1"/>
</dbReference>
<dbReference type="CDD" id="cd02079">
    <property type="entry name" value="P-type_ATPase_HM"/>
    <property type="match status" value="1"/>
</dbReference>
<dbReference type="Proteomes" id="UP000006177">
    <property type="component" value="Chromosome"/>
</dbReference>
<keyword evidence="5" id="KW-0597">Phosphoprotein</keyword>
<feature type="transmembrane region" description="Helical" evidence="17">
    <location>
        <begin position="279"/>
        <end position="299"/>
    </location>
</feature>
<evidence type="ECO:0000256" key="18">
    <source>
        <dbReference type="SAM" id="MobiDB-lite"/>
    </source>
</evidence>
<dbReference type="PROSITE" id="PS00154">
    <property type="entry name" value="ATPASE_E1_E2"/>
    <property type="match status" value="1"/>
</dbReference>
<dbReference type="PRINTS" id="PR00942">
    <property type="entry name" value="CUATPASEI"/>
</dbReference>
<evidence type="ECO:0000256" key="16">
    <source>
        <dbReference type="ARBA" id="ARBA00023136"/>
    </source>
</evidence>
<evidence type="ECO:0000256" key="11">
    <source>
        <dbReference type="ARBA" id="ARBA00022842"/>
    </source>
</evidence>
<keyword evidence="7 17" id="KW-0479">Metal-binding</keyword>
<dbReference type="Pfam" id="PF00122">
    <property type="entry name" value="E1-E2_ATPase"/>
    <property type="match status" value="1"/>
</dbReference>
<keyword evidence="13 17" id="KW-1133">Transmembrane helix</keyword>
<dbReference type="SUPFAM" id="SSF81653">
    <property type="entry name" value="Calcium ATPase, transduction domain A"/>
    <property type="match status" value="1"/>
</dbReference>
<dbReference type="InterPro" id="IPR023214">
    <property type="entry name" value="HAD_sf"/>
</dbReference>
<dbReference type="InterPro" id="IPR008250">
    <property type="entry name" value="ATPase_P-typ_transduc_dom_A_sf"/>
</dbReference>
<feature type="transmembrane region" description="Helical" evidence="17">
    <location>
        <begin position="430"/>
        <end position="452"/>
    </location>
</feature>
<dbReference type="InterPro" id="IPR001757">
    <property type="entry name" value="P_typ_ATPase"/>
</dbReference>
<feature type="region of interest" description="Disordered" evidence="18">
    <location>
        <begin position="833"/>
        <end position="853"/>
    </location>
</feature>
<dbReference type="InterPro" id="IPR036163">
    <property type="entry name" value="HMA_dom_sf"/>
</dbReference>
<dbReference type="Gene3D" id="3.40.50.1000">
    <property type="entry name" value="HAD superfamily/HAD-like"/>
    <property type="match status" value="1"/>
</dbReference>
<dbReference type="NCBIfam" id="TIGR01494">
    <property type="entry name" value="ATPase_P-type"/>
    <property type="match status" value="2"/>
</dbReference>
<evidence type="ECO:0000259" key="19">
    <source>
        <dbReference type="PROSITE" id="PS50846"/>
    </source>
</evidence>
<dbReference type="NCBIfam" id="TIGR00003">
    <property type="entry name" value="copper ion binding protein"/>
    <property type="match status" value="2"/>
</dbReference>
<evidence type="ECO:0000256" key="2">
    <source>
        <dbReference type="ARBA" id="ARBA00006024"/>
    </source>
</evidence>
<dbReference type="NCBIfam" id="TIGR01511">
    <property type="entry name" value="ATPase-IB1_Cu"/>
    <property type="match status" value="1"/>
</dbReference>
<evidence type="ECO:0000256" key="9">
    <source>
        <dbReference type="ARBA" id="ARBA00022741"/>
    </source>
</evidence>
<evidence type="ECO:0000256" key="14">
    <source>
        <dbReference type="ARBA" id="ARBA00023008"/>
    </source>
</evidence>
<protein>
    <submittedName>
        <fullName evidence="20">Copper translocating P-type ATPase</fullName>
    </submittedName>
</protein>
<dbReference type="FunFam" id="3.30.70.100:FF:000005">
    <property type="entry name" value="Copper-exporting P-type ATPase A"/>
    <property type="match status" value="1"/>
</dbReference>
<dbReference type="Pfam" id="PF00702">
    <property type="entry name" value="Hydrolase"/>
    <property type="match status" value="1"/>
</dbReference>
<dbReference type="Gene3D" id="2.70.150.10">
    <property type="entry name" value="Calcium-transporting ATPase, cytoplasmic transduction domain A"/>
    <property type="match status" value="1"/>
</dbReference>
<feature type="domain" description="HMA" evidence="19">
    <location>
        <begin position="115"/>
        <end position="181"/>
    </location>
</feature>
<comment type="subcellular location">
    <subcellularLocation>
        <location evidence="1">Cell membrane</location>
        <topology evidence="1">Multi-pass membrane protein</topology>
    </subcellularLocation>
</comment>
<keyword evidence="11" id="KW-0460">Magnesium</keyword>
<name>J9Z7V2_LEPFM</name>
<dbReference type="InterPro" id="IPR027256">
    <property type="entry name" value="P-typ_ATPase_IB"/>
</dbReference>
<dbReference type="EMBL" id="CP002919">
    <property type="protein sequence ID" value="AFS52610.1"/>
    <property type="molecule type" value="Genomic_DNA"/>
</dbReference>
<dbReference type="PROSITE" id="PS50846">
    <property type="entry name" value="HMA_2"/>
    <property type="match status" value="2"/>
</dbReference>
<evidence type="ECO:0000313" key="20">
    <source>
        <dbReference type="EMBL" id="AFS52610.1"/>
    </source>
</evidence>
<evidence type="ECO:0000256" key="4">
    <source>
        <dbReference type="ARBA" id="ARBA00022475"/>
    </source>
</evidence>